<organism evidence="1 2">
    <name type="scientific">Roseobacter fucihabitans</name>
    <dbReference type="NCBI Taxonomy" id="1537242"/>
    <lineage>
        <taxon>Bacteria</taxon>
        <taxon>Pseudomonadati</taxon>
        <taxon>Pseudomonadota</taxon>
        <taxon>Alphaproteobacteria</taxon>
        <taxon>Rhodobacterales</taxon>
        <taxon>Roseobacteraceae</taxon>
        <taxon>Roseobacter</taxon>
    </lineage>
</organism>
<protein>
    <recommendedName>
        <fullName evidence="3">Lipoprotein</fullName>
    </recommendedName>
</protein>
<keyword evidence="2" id="KW-1185">Reference proteome</keyword>
<dbReference type="PROSITE" id="PS51257">
    <property type="entry name" value="PROKAR_LIPOPROTEIN"/>
    <property type="match status" value="1"/>
</dbReference>
<evidence type="ECO:0008006" key="3">
    <source>
        <dbReference type="Google" id="ProtNLM"/>
    </source>
</evidence>
<name>A0ABZ2BTI4_9RHOB</name>
<proteinExistence type="predicted"/>
<reference evidence="2" key="1">
    <citation type="submission" date="2024-01" db="EMBL/GenBank/DDBJ databases">
        <title>Roseobacter fucihabitans sp. nov., isolated from the brown alga Fucus spiralis.</title>
        <authorList>
            <person name="Hahnke S."/>
            <person name="Berger M."/>
            <person name="Schlingloff A."/>
            <person name="Athale I."/>
            <person name="Neumann-Schaal M."/>
            <person name="Adenaya A."/>
            <person name="Poehlein A."/>
            <person name="Daniel R."/>
            <person name="Pertersen J."/>
            <person name="Brinkhoff T."/>
        </authorList>
    </citation>
    <scope>NUCLEOTIDE SEQUENCE [LARGE SCALE GENOMIC DNA]</scope>
    <source>
        <strain evidence="2">B14</strain>
    </source>
</reference>
<dbReference type="EMBL" id="CP143423">
    <property type="protein sequence ID" value="WVX48522.1"/>
    <property type="molecule type" value="Genomic_DNA"/>
</dbReference>
<dbReference type="Proteomes" id="UP001318682">
    <property type="component" value="Chromosome"/>
</dbReference>
<gene>
    <name evidence="1" type="ORF">ROLI_016030</name>
</gene>
<accession>A0ABZ2BTI4</accession>
<evidence type="ECO:0000313" key="1">
    <source>
        <dbReference type="EMBL" id="WVX48522.1"/>
    </source>
</evidence>
<evidence type="ECO:0000313" key="2">
    <source>
        <dbReference type="Proteomes" id="UP001318682"/>
    </source>
</evidence>
<sequence length="153" mass="16815">MNSLRLPIHILWIFGLAFMVLAGCERLADPYSAEAYKQATSLKARSLALVAKGTEPYSKHEQMADALLIDAASAFEFAKGRGKEASQTAAKQWAIIVDPNGGSLGDFVAQWRKAPNQRMGQFFVDEFSEILSVQFDRIIELETGRRSTSSGEG</sequence>